<comment type="catalytic activity">
    <reaction evidence="15 16">
        <text>an acyl-CoA + a 1,2-diacyl-sn-glycerol = a triacyl-sn-glycerol + CoA</text>
        <dbReference type="Rhea" id="RHEA:10868"/>
        <dbReference type="ChEBI" id="CHEBI:17815"/>
        <dbReference type="ChEBI" id="CHEBI:57287"/>
        <dbReference type="ChEBI" id="CHEBI:58342"/>
        <dbReference type="ChEBI" id="CHEBI:64615"/>
        <dbReference type="EC" id="2.3.1.20"/>
    </reaction>
</comment>
<dbReference type="Proteomes" id="UP000193411">
    <property type="component" value="Unassembled WGS sequence"/>
</dbReference>
<evidence type="ECO:0000256" key="14">
    <source>
        <dbReference type="ARBA" id="ARBA00023315"/>
    </source>
</evidence>
<evidence type="ECO:0000256" key="3">
    <source>
        <dbReference type="ARBA" id="ARBA00005189"/>
    </source>
</evidence>
<dbReference type="GO" id="GO:0005789">
    <property type="term" value="C:endoplasmic reticulum membrane"/>
    <property type="evidence" value="ECO:0007669"/>
    <property type="project" value="UniProtKB-SubCell"/>
</dbReference>
<dbReference type="PANTHER" id="PTHR12317:SF0">
    <property type="entry name" value="ACYLTRANSFERASE"/>
    <property type="match status" value="1"/>
</dbReference>
<dbReference type="PANTHER" id="PTHR12317">
    <property type="entry name" value="DIACYLGLYCEROL O-ACYLTRANSFERASE"/>
    <property type="match status" value="1"/>
</dbReference>
<keyword evidence="10 16" id="KW-0256">Endoplasmic reticulum</keyword>
<evidence type="ECO:0000256" key="7">
    <source>
        <dbReference type="ARBA" id="ARBA00022679"/>
    </source>
</evidence>
<sequence length="368" mass="41451">MTTSTTSAKHYPPHEPTVPPAASVAGIKIAPVLSIPLQRRLQTLGTLLWLLLLPTSIVLTLVLLYLPSTRIAMVAYIIWVLYWDTAPETGGRKWVWVRNWVMWKWMAAYFPIEIRKEGELDPSRNYLMGYHPHGVVSIGAWINIGTEATGFSSIFPGINLRLLTLVSNFNIFLFRDIILWLGVAGVSRRSIENIFAHGPGHSAAIVVGGAQECLYAKPGTMDLVLKKRLGFIKVAVLNKALLVPIMSFGENEAFDLIVTHPGSFGWKVQQWCKSVWGWTMPAFNARGVFNYSVGLLPHRQRIVTVFNKPVDPEEVVGRKFDPKELSSDELQAIVQQVHAAYVKRLTDCWDKYKDELCPNRVKELDMVE</sequence>
<evidence type="ECO:0000313" key="18">
    <source>
        <dbReference type="Proteomes" id="UP000193411"/>
    </source>
</evidence>
<comment type="caution">
    <text evidence="17">The sequence shown here is derived from an EMBL/GenBank/DDBJ whole genome shotgun (WGS) entry which is preliminary data.</text>
</comment>
<keyword evidence="7 17" id="KW-0808">Transferase</keyword>
<keyword evidence="8 16" id="KW-0812">Transmembrane</keyword>
<evidence type="ECO:0000256" key="13">
    <source>
        <dbReference type="ARBA" id="ARBA00023136"/>
    </source>
</evidence>
<evidence type="ECO:0000256" key="11">
    <source>
        <dbReference type="ARBA" id="ARBA00022989"/>
    </source>
</evidence>
<comment type="similarity">
    <text evidence="4 16">Belongs to the diacylglycerol acyltransferase family.</text>
</comment>
<reference evidence="17 18" key="1">
    <citation type="submission" date="2016-07" db="EMBL/GenBank/DDBJ databases">
        <title>Pervasive Adenine N6-methylation of Active Genes in Fungi.</title>
        <authorList>
            <consortium name="DOE Joint Genome Institute"/>
            <person name="Mondo S.J."/>
            <person name="Dannebaum R.O."/>
            <person name="Kuo R.C."/>
            <person name="Labutti K."/>
            <person name="Haridas S."/>
            <person name="Kuo A."/>
            <person name="Salamov A."/>
            <person name="Ahrendt S.R."/>
            <person name="Lipzen A."/>
            <person name="Sullivan W."/>
            <person name="Andreopoulos W.B."/>
            <person name="Clum A."/>
            <person name="Lindquist E."/>
            <person name="Daum C."/>
            <person name="Ramamoorthy G.K."/>
            <person name="Gryganskyi A."/>
            <person name="Culley D."/>
            <person name="Magnuson J.K."/>
            <person name="James T.Y."/>
            <person name="O'Malley M.A."/>
            <person name="Stajich J.E."/>
            <person name="Spatafora J.W."/>
            <person name="Visel A."/>
            <person name="Grigoriev I.V."/>
        </authorList>
    </citation>
    <scope>NUCLEOTIDE SEQUENCE [LARGE SCALE GENOMIC DNA]</scope>
    <source>
        <strain evidence="17 18">PL171</strain>
    </source>
</reference>
<evidence type="ECO:0000256" key="9">
    <source>
        <dbReference type="ARBA" id="ARBA00022798"/>
    </source>
</evidence>
<evidence type="ECO:0000256" key="15">
    <source>
        <dbReference type="ARBA" id="ARBA00048109"/>
    </source>
</evidence>
<organism evidence="17 18">
    <name type="scientific">Catenaria anguillulae PL171</name>
    <dbReference type="NCBI Taxonomy" id="765915"/>
    <lineage>
        <taxon>Eukaryota</taxon>
        <taxon>Fungi</taxon>
        <taxon>Fungi incertae sedis</taxon>
        <taxon>Blastocladiomycota</taxon>
        <taxon>Blastocladiomycetes</taxon>
        <taxon>Blastocladiales</taxon>
        <taxon>Catenariaceae</taxon>
        <taxon>Catenaria</taxon>
    </lineage>
</organism>
<keyword evidence="9" id="KW-0319">Glycerol metabolism</keyword>
<evidence type="ECO:0000256" key="6">
    <source>
        <dbReference type="ARBA" id="ARBA00022516"/>
    </source>
</evidence>
<evidence type="ECO:0000256" key="16">
    <source>
        <dbReference type="RuleBase" id="RU367023"/>
    </source>
</evidence>
<comment type="function">
    <text evidence="16">Catalyzes the terminal and only committed step in triacylglycerol synthesis by using diacylglycerol and fatty acyl CoA as substrates.</text>
</comment>
<evidence type="ECO:0000256" key="2">
    <source>
        <dbReference type="ARBA" id="ARBA00004771"/>
    </source>
</evidence>
<keyword evidence="6 16" id="KW-0444">Lipid biosynthesis</keyword>
<evidence type="ECO:0000256" key="12">
    <source>
        <dbReference type="ARBA" id="ARBA00023098"/>
    </source>
</evidence>
<dbReference type="GO" id="GO:0019432">
    <property type="term" value="P:triglyceride biosynthetic process"/>
    <property type="evidence" value="ECO:0007669"/>
    <property type="project" value="UniProtKB-UniRule"/>
</dbReference>
<evidence type="ECO:0000256" key="4">
    <source>
        <dbReference type="ARBA" id="ARBA00005420"/>
    </source>
</evidence>
<protein>
    <recommendedName>
        <fullName evidence="5 16">Diacylglycerol O-acyltransferase</fullName>
        <ecNumber evidence="5 16">2.3.1.20</ecNumber>
    </recommendedName>
</protein>
<dbReference type="InterPro" id="IPR007130">
    <property type="entry name" value="DAGAT"/>
</dbReference>
<dbReference type="Pfam" id="PF03982">
    <property type="entry name" value="DAGAT"/>
    <property type="match status" value="1"/>
</dbReference>
<evidence type="ECO:0000256" key="10">
    <source>
        <dbReference type="ARBA" id="ARBA00022824"/>
    </source>
</evidence>
<dbReference type="UniPathway" id="UPA00282"/>
<dbReference type="AlphaFoldDB" id="A0A1Y2HRC8"/>
<dbReference type="GO" id="GO:0006071">
    <property type="term" value="P:glycerol metabolic process"/>
    <property type="evidence" value="ECO:0007669"/>
    <property type="project" value="UniProtKB-UniRule"/>
</dbReference>
<name>A0A1Y2HRC8_9FUNG</name>
<dbReference type="STRING" id="765915.A0A1Y2HRC8"/>
<comment type="subcellular location">
    <subcellularLocation>
        <location evidence="1 16">Endoplasmic reticulum membrane</location>
        <topology evidence="1 16">Multi-pass membrane protein</topology>
    </subcellularLocation>
</comment>
<comment type="caution">
    <text evidence="16">Lacks conserved residue(s) required for the propagation of feature annotation.</text>
</comment>
<evidence type="ECO:0000256" key="5">
    <source>
        <dbReference type="ARBA" id="ARBA00013244"/>
    </source>
</evidence>
<dbReference type="EMBL" id="MCFL01000014">
    <property type="protein sequence ID" value="ORZ37158.1"/>
    <property type="molecule type" value="Genomic_DNA"/>
</dbReference>
<proteinExistence type="inferred from homology"/>
<keyword evidence="11 16" id="KW-1133">Transmembrane helix</keyword>
<dbReference type="OrthoDB" id="264532at2759"/>
<comment type="pathway">
    <text evidence="2 16">Glycerolipid metabolism; triacylglycerol biosynthesis.</text>
</comment>
<keyword evidence="13 16" id="KW-0472">Membrane</keyword>
<evidence type="ECO:0000256" key="1">
    <source>
        <dbReference type="ARBA" id="ARBA00004477"/>
    </source>
</evidence>
<keyword evidence="14 16" id="KW-0012">Acyltransferase</keyword>
<keyword evidence="18" id="KW-1185">Reference proteome</keyword>
<dbReference type="CDD" id="cd07987">
    <property type="entry name" value="LPLAT_MGAT-like"/>
    <property type="match status" value="1"/>
</dbReference>
<comment type="pathway">
    <text evidence="3">Lipid metabolism.</text>
</comment>
<evidence type="ECO:0000256" key="8">
    <source>
        <dbReference type="ARBA" id="ARBA00022692"/>
    </source>
</evidence>
<dbReference type="EC" id="2.3.1.20" evidence="5 16"/>
<accession>A0A1Y2HRC8</accession>
<dbReference type="GO" id="GO:0004144">
    <property type="term" value="F:diacylglycerol O-acyltransferase activity"/>
    <property type="evidence" value="ECO:0007669"/>
    <property type="project" value="UniProtKB-UniRule"/>
</dbReference>
<evidence type="ECO:0000313" key="17">
    <source>
        <dbReference type="EMBL" id="ORZ37158.1"/>
    </source>
</evidence>
<feature type="transmembrane region" description="Helical" evidence="16">
    <location>
        <begin position="47"/>
        <end position="66"/>
    </location>
</feature>
<gene>
    <name evidence="17" type="ORF">BCR44DRAFT_1512141</name>
</gene>
<keyword evidence="12 16" id="KW-0443">Lipid metabolism</keyword>